<dbReference type="Gene3D" id="2.60.120.260">
    <property type="entry name" value="Galactose-binding domain-like"/>
    <property type="match status" value="1"/>
</dbReference>
<keyword evidence="1 5" id="KW-0378">Hydrolase</keyword>
<accession>A0ABP8JYI3</accession>
<dbReference type="InterPro" id="IPR050585">
    <property type="entry name" value="Xaa-Pro_dipeptidyl-ppase/CocE"/>
</dbReference>
<dbReference type="InterPro" id="IPR000383">
    <property type="entry name" value="Xaa-Pro-like_dom"/>
</dbReference>
<dbReference type="PANTHER" id="PTHR43056:SF10">
    <property type="entry name" value="COCE_NOND FAMILY, PUTATIVE (AFU_ORTHOLOGUE AFUA_7G00600)-RELATED"/>
    <property type="match status" value="1"/>
</dbReference>
<dbReference type="Pfam" id="PF08530">
    <property type="entry name" value="PepX_C"/>
    <property type="match status" value="1"/>
</dbReference>
<dbReference type="SMART" id="SM00939">
    <property type="entry name" value="PepX_C"/>
    <property type="match status" value="1"/>
</dbReference>
<dbReference type="PANTHER" id="PTHR43056">
    <property type="entry name" value="PEPTIDASE S9 PROLYL OLIGOPEPTIDASE"/>
    <property type="match status" value="1"/>
</dbReference>
<dbReference type="SUPFAM" id="SSF53474">
    <property type="entry name" value="alpha/beta-Hydrolases"/>
    <property type="match status" value="1"/>
</dbReference>
<evidence type="ECO:0000313" key="5">
    <source>
        <dbReference type="EMBL" id="GAA4397883.1"/>
    </source>
</evidence>
<name>A0ABP8JYI3_9ACTN</name>
<comment type="caution">
    <text evidence="5">The sequence shown here is derived from an EMBL/GenBank/DDBJ whole genome shotgun (WGS) entry which is preliminary data.</text>
</comment>
<evidence type="ECO:0000256" key="1">
    <source>
        <dbReference type="ARBA" id="ARBA00022801"/>
    </source>
</evidence>
<evidence type="ECO:0000259" key="4">
    <source>
        <dbReference type="SMART" id="SM00939"/>
    </source>
</evidence>
<feature type="chain" id="PRO_5045628338" evidence="3">
    <location>
        <begin position="31"/>
        <end position="685"/>
    </location>
</feature>
<dbReference type="RefSeq" id="WP_344998070.1">
    <property type="nucleotide sequence ID" value="NZ_BAABFR010000058.1"/>
</dbReference>
<dbReference type="InterPro" id="IPR029058">
    <property type="entry name" value="AB_hydrolase_fold"/>
</dbReference>
<feature type="signal peptide" evidence="3">
    <location>
        <begin position="1"/>
        <end position="30"/>
    </location>
</feature>
<dbReference type="EMBL" id="BAABFR010000058">
    <property type="protein sequence ID" value="GAA4397883.1"/>
    <property type="molecule type" value="Genomic_DNA"/>
</dbReference>
<evidence type="ECO:0000256" key="3">
    <source>
        <dbReference type="SAM" id="SignalP"/>
    </source>
</evidence>
<feature type="domain" description="Xaa-Pro dipeptidyl-peptidase C-terminal" evidence="4">
    <location>
        <begin position="410"/>
        <end position="677"/>
    </location>
</feature>
<dbReference type="InterPro" id="IPR013736">
    <property type="entry name" value="Xaa-Pro_dipept_C"/>
</dbReference>
<dbReference type="Gene3D" id="3.40.50.1820">
    <property type="entry name" value="alpha/beta hydrolase"/>
    <property type="match status" value="2"/>
</dbReference>
<proteinExistence type="predicted"/>
<dbReference type="Pfam" id="PF02129">
    <property type="entry name" value="Peptidase_S15"/>
    <property type="match status" value="1"/>
</dbReference>
<dbReference type="InterPro" id="IPR005674">
    <property type="entry name" value="CocE/Ser_esterase"/>
</dbReference>
<dbReference type="NCBIfam" id="TIGR00976">
    <property type="entry name" value="CocE_NonD"/>
    <property type="match status" value="1"/>
</dbReference>
<dbReference type="SUPFAM" id="SSF49785">
    <property type="entry name" value="Galactose-binding domain-like"/>
    <property type="match status" value="1"/>
</dbReference>
<sequence length="685" mass="73581">MNQVTGGRVAVAVLAALALVLGLTVTPPSAPHAQAAPRNTAGPGIAPADWTATHDAPTRYPGMAVDWDVPIRMSDGTILRANVYHPADIAGHVMGGRTPVIVNMTPYTKLISAIAEVAVNIPVLSPALVWVLNQLNFAGTPIAGVNSLRDDLDGGMIGNFTVDPKLVENGYTQVVVDVRGTGYSQGTWDVFGDREQQDTVEVLDWARKQRWSNGRMGMTGMSYSGINQLQVAAKHPQGLDALFPVVPSADLVPDIVAPGGGLGVGFLTPWLLLVNILKFIPDARSLLNGTFDWKWLASRLQSPAVFFPELLSGVFSPTVSGLTPTTQQLIDPNSDLRHAYHTPLQNITTPTFAIGAWHDLFTGTEWQLLNKLTSLPSSEKKLVMSDAYHATVTSDMGKPGAPPRSDVLQMAWFDHWLKGVDNGIQDYAPATIHRLGDGWWQGPSFPEPGQRYQRMYLSSLPSGSARGALSDGSLRRTPPRIRATQTVAPGLSTLCSNDTAQAMFGLLVFQGCYDDNRLAETNALTFTSAPVSQGTVISGPIDLHVLTKLDGTDGYWSVMVTDVAPDGRSSVISSGQLTTSLRAIDDADSQRDSAGDYTAPYYKLDIKARQLVRPGQLVPLDIGTHGTDAYLAPGHRLRVDVFALNLIKGMSLGPVTQASGLRPEHLVIDPDQPSYLVVPSSRPLV</sequence>
<gene>
    <name evidence="5" type="ORF">GCM10023147_33630</name>
</gene>
<evidence type="ECO:0000313" key="6">
    <source>
        <dbReference type="Proteomes" id="UP001500635"/>
    </source>
</evidence>
<dbReference type="GO" id="GO:0016787">
    <property type="term" value="F:hydrolase activity"/>
    <property type="evidence" value="ECO:0007669"/>
    <property type="project" value="UniProtKB-KW"/>
</dbReference>
<keyword evidence="3" id="KW-0732">Signal</keyword>
<dbReference type="InterPro" id="IPR008979">
    <property type="entry name" value="Galactose-bd-like_sf"/>
</dbReference>
<dbReference type="Proteomes" id="UP001500635">
    <property type="component" value="Unassembled WGS sequence"/>
</dbReference>
<evidence type="ECO:0000256" key="2">
    <source>
        <dbReference type="SAM" id="MobiDB-lite"/>
    </source>
</evidence>
<reference evidence="6" key="1">
    <citation type="journal article" date="2019" name="Int. J. Syst. Evol. Microbiol.">
        <title>The Global Catalogue of Microorganisms (GCM) 10K type strain sequencing project: providing services to taxonomists for standard genome sequencing and annotation.</title>
        <authorList>
            <consortium name="The Broad Institute Genomics Platform"/>
            <consortium name="The Broad Institute Genome Sequencing Center for Infectious Disease"/>
            <person name="Wu L."/>
            <person name="Ma J."/>
        </authorList>
    </citation>
    <scope>NUCLEOTIDE SEQUENCE [LARGE SCALE GENOMIC DNA]</scope>
    <source>
        <strain evidence="6">JCM 17688</strain>
    </source>
</reference>
<protein>
    <submittedName>
        <fullName evidence="5">CocE/NonD family hydrolase</fullName>
    </submittedName>
</protein>
<keyword evidence="6" id="KW-1185">Reference proteome</keyword>
<organism evidence="5 6">
    <name type="scientific">Tsukamurella soli</name>
    <dbReference type="NCBI Taxonomy" id="644556"/>
    <lineage>
        <taxon>Bacteria</taxon>
        <taxon>Bacillati</taxon>
        <taxon>Actinomycetota</taxon>
        <taxon>Actinomycetes</taxon>
        <taxon>Mycobacteriales</taxon>
        <taxon>Tsukamurellaceae</taxon>
        <taxon>Tsukamurella</taxon>
    </lineage>
</organism>
<feature type="region of interest" description="Disordered" evidence="2">
    <location>
        <begin position="30"/>
        <end position="53"/>
    </location>
</feature>